<evidence type="ECO:0000256" key="2">
    <source>
        <dbReference type="ARBA" id="ARBA00022999"/>
    </source>
</evidence>
<evidence type="ECO:0000256" key="1">
    <source>
        <dbReference type="ARBA" id="ARBA00022443"/>
    </source>
</evidence>
<dbReference type="PRINTS" id="PR00452">
    <property type="entry name" value="SH3DOMAIN"/>
</dbReference>
<dbReference type="InterPro" id="IPR001452">
    <property type="entry name" value="SH3_domain"/>
</dbReference>
<reference evidence="6" key="1">
    <citation type="submission" date="2020-11" db="EMBL/GenBank/DDBJ databases">
        <authorList>
            <person name="Tran Van P."/>
        </authorList>
    </citation>
    <scope>NUCLEOTIDE SEQUENCE</scope>
</reference>
<dbReference type="InterPro" id="IPR036028">
    <property type="entry name" value="SH3-like_dom_sf"/>
</dbReference>
<dbReference type="Pfam" id="PF00018">
    <property type="entry name" value="SH3_1"/>
    <property type="match status" value="2"/>
</dbReference>
<dbReference type="PROSITE" id="PS50002">
    <property type="entry name" value="SH3"/>
    <property type="match status" value="2"/>
</dbReference>
<protein>
    <recommendedName>
        <fullName evidence="5">SH3 domain-containing protein</fullName>
    </recommendedName>
</protein>
<dbReference type="SUPFAM" id="SSF55550">
    <property type="entry name" value="SH2 domain"/>
    <property type="match status" value="1"/>
</dbReference>
<evidence type="ECO:0000256" key="3">
    <source>
        <dbReference type="PROSITE-ProRule" id="PRU00192"/>
    </source>
</evidence>
<sequence>MGNCIKGNARRPHSGSTYSSRSWRSRFQSISNGGTEHKIMSAQYSYEGSDEGELSFEKGDQMVIIDDKEPDWWLAKRYNSETTGYIPMNYVVMNIIETEDWFFSKTSRRLAEKLILLDNYPRGTFLRRLPSIPNYEATNGTNGPKQKIVIALYSYEGRGEGELSFEKGDKLVIIDDTDGKWWLAKGLTSETSGYIPMIHGP</sequence>
<dbReference type="SUPFAM" id="SSF50044">
    <property type="entry name" value="SH3-domain"/>
    <property type="match status" value="2"/>
</dbReference>
<dbReference type="EMBL" id="OC860801">
    <property type="protein sequence ID" value="CAD7628913.1"/>
    <property type="molecule type" value="Genomic_DNA"/>
</dbReference>
<dbReference type="PANTHER" id="PTHR46037">
    <property type="entry name" value="PROTEIN ENHANCER OF SEVENLESS 2B"/>
    <property type="match status" value="1"/>
</dbReference>
<dbReference type="Gene3D" id="2.30.30.40">
    <property type="entry name" value="SH3 Domains"/>
    <property type="match status" value="2"/>
</dbReference>
<dbReference type="OrthoDB" id="5983572at2759"/>
<keyword evidence="7" id="KW-1185">Reference proteome</keyword>
<evidence type="ECO:0000313" key="6">
    <source>
        <dbReference type="EMBL" id="CAD7628913.1"/>
    </source>
</evidence>
<organism evidence="6">
    <name type="scientific">Medioppia subpectinata</name>
    <dbReference type="NCBI Taxonomy" id="1979941"/>
    <lineage>
        <taxon>Eukaryota</taxon>
        <taxon>Metazoa</taxon>
        <taxon>Ecdysozoa</taxon>
        <taxon>Arthropoda</taxon>
        <taxon>Chelicerata</taxon>
        <taxon>Arachnida</taxon>
        <taxon>Acari</taxon>
        <taxon>Acariformes</taxon>
        <taxon>Sarcoptiformes</taxon>
        <taxon>Oribatida</taxon>
        <taxon>Brachypylina</taxon>
        <taxon>Oppioidea</taxon>
        <taxon>Oppiidae</taxon>
        <taxon>Medioppia</taxon>
    </lineage>
</organism>
<keyword evidence="1 3" id="KW-0728">SH3 domain</keyword>
<dbReference type="PRINTS" id="PR00499">
    <property type="entry name" value="P67PHOX"/>
</dbReference>
<keyword evidence="2" id="KW-0727">SH2 domain</keyword>
<accession>A0A7R9Q2C5</accession>
<dbReference type="CDD" id="cd11845">
    <property type="entry name" value="SH3_Src_like"/>
    <property type="match status" value="2"/>
</dbReference>
<gene>
    <name evidence="6" type="ORF">OSB1V03_LOCUS9331</name>
</gene>
<dbReference type="SMART" id="SM00326">
    <property type="entry name" value="SH3"/>
    <property type="match status" value="2"/>
</dbReference>
<evidence type="ECO:0000259" key="5">
    <source>
        <dbReference type="PROSITE" id="PS50002"/>
    </source>
</evidence>
<feature type="region of interest" description="Disordered" evidence="4">
    <location>
        <begin position="1"/>
        <end position="20"/>
    </location>
</feature>
<feature type="domain" description="SH3" evidence="5">
    <location>
        <begin position="35"/>
        <end position="96"/>
    </location>
</feature>
<feature type="domain" description="SH3" evidence="5">
    <location>
        <begin position="144"/>
        <end position="201"/>
    </location>
</feature>
<dbReference type="EMBL" id="CAJPIZ010006226">
    <property type="protein sequence ID" value="CAG2109343.1"/>
    <property type="molecule type" value="Genomic_DNA"/>
</dbReference>
<dbReference type="Proteomes" id="UP000759131">
    <property type="component" value="Unassembled WGS sequence"/>
</dbReference>
<dbReference type="AlphaFoldDB" id="A0A7R9Q2C5"/>
<dbReference type="InterPro" id="IPR043539">
    <property type="entry name" value="Grb2-like"/>
</dbReference>
<name>A0A7R9Q2C5_9ACAR</name>
<evidence type="ECO:0000256" key="4">
    <source>
        <dbReference type="SAM" id="MobiDB-lite"/>
    </source>
</evidence>
<dbReference type="InterPro" id="IPR036860">
    <property type="entry name" value="SH2_dom_sf"/>
</dbReference>
<evidence type="ECO:0000313" key="7">
    <source>
        <dbReference type="Proteomes" id="UP000759131"/>
    </source>
</evidence>
<proteinExistence type="predicted"/>